<sequence length="643" mass="72717">MEHSSQSGHLQDRAELLLTAIIQGYTPADAARRIIELATTTHENPVKELFRANDTSSNAQTGDGRVADTSSHRHKFSLRFSRKDKVKAVCDAPLSEKPSGNYHNVFQADVKPSTSRDSEPAKQNSRREGIAPNAATQFFKGKGSSSSGHYNCVFCHTDYTTKGTCKRHIEEIHVAKRYFRCVFCRREFATAPEARKHCQSCGAGVLGWTVETPEGHKIYSSEFETHRVFSTQQAYIVHLLELSALPMDGRSVRSWHRKLRNLLEQPQCIQAVQALSVRLFNSPDAWCNVRWEHERVRKAVKELEMGILDLELNSHDLPRLHRLDDFLHDLFHDRVLNTTVSADSPVHENITEDEKTELKLEEDEKPHPIEEEPPPQQPEPTPKRPLSLESAAALPNRIPPGPPVPRPPTTQVPISLPPHMAQMSAQPSHQYQYPNGLGHVNEEQLPPNSSSGLQHIHYNSTPHMAQQYPQQHSLQVQSPQQNQPHHQQALGYWPNEQHPPPYENGYAAPLPPRQSSFSSHPQPNYIAPDTSSNYYDPNYMPLAELSMTSAITSPTIYMPSAEQTMSFYSQPQQQPGAEMPVQHIIPYSPMAFSPTHTQMDFEHRGQGTTFQPNGQGSGFGNLDDRLHSQQQQHQQPHHEYRPM</sequence>
<accession>A0AAN7TL31</accession>
<organism evidence="3 4">
    <name type="scientific">Meristemomyces frigidus</name>
    <dbReference type="NCBI Taxonomy" id="1508187"/>
    <lineage>
        <taxon>Eukaryota</taxon>
        <taxon>Fungi</taxon>
        <taxon>Dikarya</taxon>
        <taxon>Ascomycota</taxon>
        <taxon>Pezizomycotina</taxon>
        <taxon>Dothideomycetes</taxon>
        <taxon>Dothideomycetidae</taxon>
        <taxon>Mycosphaerellales</taxon>
        <taxon>Teratosphaeriaceae</taxon>
        <taxon>Meristemomyces</taxon>
    </lineage>
</organism>
<feature type="region of interest" description="Disordered" evidence="1">
    <location>
        <begin position="343"/>
        <end position="529"/>
    </location>
</feature>
<proteinExistence type="predicted"/>
<feature type="compositionally biased region" description="Basic and acidic residues" evidence="1">
    <location>
        <begin position="345"/>
        <end position="370"/>
    </location>
</feature>
<feature type="compositionally biased region" description="Basic and acidic residues" evidence="1">
    <location>
        <begin position="114"/>
        <end position="129"/>
    </location>
</feature>
<feature type="compositionally biased region" description="Polar residues" evidence="1">
    <location>
        <begin position="513"/>
        <end position="522"/>
    </location>
</feature>
<evidence type="ECO:0000313" key="3">
    <source>
        <dbReference type="EMBL" id="KAK5114684.1"/>
    </source>
</evidence>
<feature type="domain" description="C2H2-type" evidence="2">
    <location>
        <begin position="152"/>
        <end position="173"/>
    </location>
</feature>
<feature type="compositionally biased region" description="Polar residues" evidence="1">
    <location>
        <begin position="446"/>
        <end position="468"/>
    </location>
</feature>
<protein>
    <recommendedName>
        <fullName evidence="2">C2H2-type domain-containing protein</fullName>
    </recommendedName>
</protein>
<dbReference type="PROSITE" id="PS00028">
    <property type="entry name" value="ZINC_FINGER_C2H2_1"/>
    <property type="match status" value="1"/>
</dbReference>
<evidence type="ECO:0000259" key="2">
    <source>
        <dbReference type="PROSITE" id="PS00028"/>
    </source>
</evidence>
<feature type="compositionally biased region" description="Low complexity" evidence="1">
    <location>
        <begin position="469"/>
        <end position="488"/>
    </location>
</feature>
<dbReference type="Gene3D" id="3.30.160.60">
    <property type="entry name" value="Classic Zinc Finger"/>
    <property type="match status" value="1"/>
</dbReference>
<gene>
    <name evidence="3" type="ORF">LTR62_002257</name>
</gene>
<feature type="compositionally biased region" description="Polar residues" evidence="1">
    <location>
        <begin position="423"/>
        <end position="433"/>
    </location>
</feature>
<evidence type="ECO:0000256" key="1">
    <source>
        <dbReference type="SAM" id="MobiDB-lite"/>
    </source>
</evidence>
<feature type="region of interest" description="Disordered" evidence="1">
    <location>
        <begin position="47"/>
        <end position="73"/>
    </location>
</feature>
<comment type="caution">
    <text evidence="3">The sequence shown here is derived from an EMBL/GenBank/DDBJ whole genome shotgun (WGS) entry which is preliminary data.</text>
</comment>
<dbReference type="AlphaFoldDB" id="A0AAN7TL31"/>
<feature type="region of interest" description="Disordered" evidence="1">
    <location>
        <begin position="602"/>
        <end position="643"/>
    </location>
</feature>
<feature type="compositionally biased region" description="Pro residues" evidence="1">
    <location>
        <begin position="397"/>
        <end position="410"/>
    </location>
</feature>
<feature type="region of interest" description="Disordered" evidence="1">
    <location>
        <begin position="100"/>
        <end position="133"/>
    </location>
</feature>
<dbReference type="EMBL" id="JAVRRL010000016">
    <property type="protein sequence ID" value="KAK5114684.1"/>
    <property type="molecule type" value="Genomic_DNA"/>
</dbReference>
<reference evidence="3" key="1">
    <citation type="submission" date="2023-08" db="EMBL/GenBank/DDBJ databases">
        <title>Black Yeasts Isolated from many extreme environments.</title>
        <authorList>
            <person name="Coleine C."/>
            <person name="Stajich J.E."/>
            <person name="Selbmann L."/>
        </authorList>
    </citation>
    <scope>NUCLEOTIDE SEQUENCE</scope>
    <source>
        <strain evidence="3">CCFEE 5401</strain>
    </source>
</reference>
<dbReference type="InterPro" id="IPR013087">
    <property type="entry name" value="Znf_C2H2_type"/>
</dbReference>
<name>A0AAN7TL31_9PEZI</name>
<evidence type="ECO:0000313" key="4">
    <source>
        <dbReference type="Proteomes" id="UP001310890"/>
    </source>
</evidence>
<dbReference type="Proteomes" id="UP001310890">
    <property type="component" value="Unassembled WGS sequence"/>
</dbReference>